<proteinExistence type="predicted"/>
<sequence>MDDGEASRAGQRQCSYRVEGAVCPPLDSAVLQRIREGRGPRDTIPEDLLAAFRDNDPQNHSAETYGDLRKVLLSWNDRMSGNLGEDQDAREMLQIAVERRTHLLKSSSHGLDRTHALKESSNELLQALTTLRPEIASFRSQDPFDILIMMWANVRIAIPDLDDELKLLTMKALLNEVESRLHTSNATKVFGLARSLSVARLEQNTAAVERLETKIQAFEQKMRETIVKKAIDRIKLMRKDLLQGKLKELQQLTELQAAQKWDAHAKLGGSQQRQNQSRAYDQANGKLRRVLQQQVPELDAHVQVVQNNANALAGMSASLLSRAMEAGFSLEDKHSSTLVELAKADVKGYVSGTVADVLDAREEAARMLNRMGAVESHLDVLLDAAKSQYREYDGLLRLLDPTESRNTSGDVEIELAEKYGPRRESILLMIRNMQRARRG</sequence>
<keyword evidence="2" id="KW-1185">Reference proteome</keyword>
<gene>
    <name evidence="1" type="ORF">BU25DRAFT_463484</name>
</gene>
<evidence type="ECO:0000313" key="1">
    <source>
        <dbReference type="EMBL" id="KAF2621694.1"/>
    </source>
</evidence>
<evidence type="ECO:0000313" key="2">
    <source>
        <dbReference type="Proteomes" id="UP000799754"/>
    </source>
</evidence>
<accession>A0ACB6RIU8</accession>
<name>A0ACB6RIU8_9PLEO</name>
<organism evidence="1 2">
    <name type="scientific">Macroventuria anomochaeta</name>
    <dbReference type="NCBI Taxonomy" id="301207"/>
    <lineage>
        <taxon>Eukaryota</taxon>
        <taxon>Fungi</taxon>
        <taxon>Dikarya</taxon>
        <taxon>Ascomycota</taxon>
        <taxon>Pezizomycotina</taxon>
        <taxon>Dothideomycetes</taxon>
        <taxon>Pleosporomycetidae</taxon>
        <taxon>Pleosporales</taxon>
        <taxon>Pleosporineae</taxon>
        <taxon>Didymellaceae</taxon>
        <taxon>Macroventuria</taxon>
    </lineage>
</organism>
<comment type="caution">
    <text evidence="1">The sequence shown here is derived from an EMBL/GenBank/DDBJ whole genome shotgun (WGS) entry which is preliminary data.</text>
</comment>
<reference evidence="1" key="1">
    <citation type="journal article" date="2020" name="Stud. Mycol.">
        <title>101 Dothideomycetes genomes: a test case for predicting lifestyles and emergence of pathogens.</title>
        <authorList>
            <person name="Haridas S."/>
            <person name="Albert R."/>
            <person name="Binder M."/>
            <person name="Bloem J."/>
            <person name="Labutti K."/>
            <person name="Salamov A."/>
            <person name="Andreopoulos B."/>
            <person name="Baker S."/>
            <person name="Barry K."/>
            <person name="Bills G."/>
            <person name="Bluhm B."/>
            <person name="Cannon C."/>
            <person name="Castanera R."/>
            <person name="Culley D."/>
            <person name="Daum C."/>
            <person name="Ezra D."/>
            <person name="Gonzalez J."/>
            <person name="Henrissat B."/>
            <person name="Kuo A."/>
            <person name="Liang C."/>
            <person name="Lipzen A."/>
            <person name="Lutzoni F."/>
            <person name="Magnuson J."/>
            <person name="Mondo S."/>
            <person name="Nolan M."/>
            <person name="Ohm R."/>
            <person name="Pangilinan J."/>
            <person name="Park H.-J."/>
            <person name="Ramirez L."/>
            <person name="Alfaro M."/>
            <person name="Sun H."/>
            <person name="Tritt A."/>
            <person name="Yoshinaga Y."/>
            <person name="Zwiers L.-H."/>
            <person name="Turgeon B."/>
            <person name="Goodwin S."/>
            <person name="Spatafora J."/>
            <person name="Crous P."/>
            <person name="Grigoriev I."/>
        </authorList>
    </citation>
    <scope>NUCLEOTIDE SEQUENCE</scope>
    <source>
        <strain evidence="1">CBS 525.71</strain>
    </source>
</reference>
<protein>
    <submittedName>
        <fullName evidence="1">Uncharacterized protein</fullName>
    </submittedName>
</protein>
<dbReference type="EMBL" id="MU006752">
    <property type="protein sequence ID" value="KAF2621694.1"/>
    <property type="molecule type" value="Genomic_DNA"/>
</dbReference>
<dbReference type="Proteomes" id="UP000799754">
    <property type="component" value="Unassembled WGS sequence"/>
</dbReference>